<organism evidence="1 2">
    <name type="scientific">Purpureocillium lilacinum</name>
    <name type="common">Paecilomyces lilacinus</name>
    <dbReference type="NCBI Taxonomy" id="33203"/>
    <lineage>
        <taxon>Eukaryota</taxon>
        <taxon>Fungi</taxon>
        <taxon>Dikarya</taxon>
        <taxon>Ascomycota</taxon>
        <taxon>Pezizomycotina</taxon>
        <taxon>Sordariomycetes</taxon>
        <taxon>Hypocreomycetidae</taxon>
        <taxon>Hypocreales</taxon>
        <taxon>Ophiocordycipitaceae</taxon>
        <taxon>Purpureocillium</taxon>
    </lineage>
</organism>
<proteinExistence type="predicted"/>
<gene>
    <name evidence="1" type="ORF">ACCO45_011029</name>
</gene>
<protein>
    <submittedName>
        <fullName evidence="1">Uncharacterized protein</fullName>
    </submittedName>
</protein>
<dbReference type="EMBL" id="JBGNUJ010000010">
    <property type="protein sequence ID" value="KAL3955466.1"/>
    <property type="molecule type" value="Genomic_DNA"/>
</dbReference>
<keyword evidence="2" id="KW-1185">Reference proteome</keyword>
<evidence type="ECO:0000313" key="2">
    <source>
        <dbReference type="Proteomes" id="UP001638806"/>
    </source>
</evidence>
<dbReference type="Proteomes" id="UP001638806">
    <property type="component" value="Unassembled WGS sequence"/>
</dbReference>
<sequence length="80" mass="9027">MTGTQTQPARFHHSLPKIHYRRVVLREPIVPTAVLRHNTPECPHSTDSRGERLPSPIRVESSLTTLSPQSHLSTPTHTFV</sequence>
<evidence type="ECO:0000313" key="1">
    <source>
        <dbReference type="EMBL" id="KAL3955466.1"/>
    </source>
</evidence>
<accession>A0ACC4DJ57</accession>
<reference evidence="1" key="1">
    <citation type="submission" date="2024-12" db="EMBL/GenBank/DDBJ databases">
        <title>Comparative genomics and development of molecular markers within Purpureocillium lilacinum and among Purpureocillium species.</title>
        <authorList>
            <person name="Yeh Z.-Y."/>
            <person name="Ni N.-T."/>
            <person name="Lo P.-H."/>
            <person name="Mushyakhwo K."/>
            <person name="Lin C.-F."/>
            <person name="Nai Y.-S."/>
        </authorList>
    </citation>
    <scope>NUCLEOTIDE SEQUENCE</scope>
    <source>
        <strain evidence="1">NCHU-NPUST-175</strain>
    </source>
</reference>
<comment type="caution">
    <text evidence="1">The sequence shown here is derived from an EMBL/GenBank/DDBJ whole genome shotgun (WGS) entry which is preliminary data.</text>
</comment>
<name>A0ACC4DJ57_PURLI</name>